<accession>A0A7T6UZQ7</accession>
<dbReference type="GeneID" id="67132399"/>
<dbReference type="AntiFam" id="ANF00012">
    <property type="entry name" value="tRNA translation"/>
</dbReference>
<dbReference type="AlphaFoldDB" id="A0A7T6UZQ7"/>
<protein>
    <submittedName>
        <fullName evidence="1">Sec-independent protein translocase component tatA/E</fullName>
    </submittedName>
</protein>
<reference evidence="1" key="1">
    <citation type="journal article" date="2021" name="J. Appl. Phycol.">
        <title>Mitochondrial genome of the harmful algal bloom species Odontella regia (Mediophyceae, Bacillariophyta).</title>
        <authorList>
            <person name="Wang Y."/>
            <person name="Chen Y."/>
            <person name="Wang J."/>
            <person name="Liu F."/>
            <person name="Chen N."/>
        </authorList>
    </citation>
    <scope>NUCLEOTIDE SEQUENCE</scope>
</reference>
<sequence length="69" mass="8408">MANINFSKLIILIIVLFLLFGDFSKLTENFKNIFKNYKNISRKNTRKKGSWTLDLWFWKPLLYQLNYFP</sequence>
<dbReference type="EMBL" id="MW023083">
    <property type="protein sequence ID" value="QQJ94655.1"/>
    <property type="molecule type" value="Genomic_DNA"/>
</dbReference>
<organism evidence="1">
    <name type="scientific">Lithodesmium undulatum</name>
    <name type="common">Marine centric diatom</name>
    <dbReference type="NCBI Taxonomy" id="59812"/>
    <lineage>
        <taxon>Eukaryota</taxon>
        <taxon>Sar</taxon>
        <taxon>Stramenopiles</taxon>
        <taxon>Ochrophyta</taxon>
        <taxon>Bacillariophyta</taxon>
        <taxon>Mediophyceae</taxon>
        <taxon>Lithodesmiophycidae</taxon>
        <taxon>Lithodesmiales</taxon>
        <taxon>Lithodesmiaceae</taxon>
        <taxon>Lithodesmium</taxon>
    </lineage>
</organism>
<evidence type="ECO:0000313" key="1">
    <source>
        <dbReference type="EMBL" id="QQJ94655.1"/>
    </source>
</evidence>
<name>A0A7T6UZQ7_LITUN</name>
<dbReference type="RefSeq" id="YP_010139047.1">
    <property type="nucleotide sequence ID" value="NC_056903.1"/>
</dbReference>
<keyword evidence="1" id="KW-0496">Mitochondrion</keyword>
<gene>
    <name evidence="1" type="primary">tatA</name>
</gene>
<geneLocation type="mitochondrion" evidence="1"/>
<proteinExistence type="predicted"/>